<keyword evidence="5 14" id="KW-0436">Ligase</keyword>
<dbReference type="InterPro" id="IPR015422">
    <property type="entry name" value="PyrdxlP-dep_Trfase_small"/>
</dbReference>
<comment type="cofactor">
    <cofactor evidence="1">
        <name>pyridoxal 5'-phosphate</name>
        <dbReference type="ChEBI" id="CHEBI:597326"/>
    </cofactor>
</comment>
<evidence type="ECO:0000259" key="13">
    <source>
        <dbReference type="Pfam" id="PF00155"/>
    </source>
</evidence>
<comment type="pathway">
    <text evidence="3">Metabolic intermediate metabolism; pimeloyl-CoA biosynthesis; pimeloyl-CoA from pimelate: step 1/1.</text>
</comment>
<dbReference type="Pfam" id="PF00155">
    <property type="entry name" value="Aminotran_1_2"/>
    <property type="match status" value="1"/>
</dbReference>
<sequence>MSTYSIRMRSSADGCHISGAERLAPATELPQLASAMTSRALHHDKGRPDTIHITVDKIEESTISTVPALVPFPESNSSPGDARKLITQRLHAAGIQAADIAVEMAYSLTGLRGAALIDASSGERLDPNPARGVRVSTFDAISHPSKDCAKDHFHEALILASKVHSAPGIVAEICLSDDPFYTRGYLALDGIFHRIPNIKDHGSTLGTRIFIVEPGTDIPELIDYLENTPVYIELPADASSSTDTTGLSSDLSAIAAQRNTTWAGAGLARTLRTFETAQLPHSRIDGADYLLFSSSDYLGLSTHPELVSAATEAIGHFGTGSGGSRLTTGTSIHSALESELAQFFGFDDAVLFATGYQANHSAIAAIATADVEIFSDAANHASIIDGCRNARAKVTIFPHADYQTLDRLLTTSSARHKLVISDSVFSMSGEVIDGPALERTCRRRNAWLMLDDAHGVGVIGEQGRGTAAHLGIRPDIVVGTASKALGVEGGYVLCSAPVGELLRNQARSFVYSTSMNAGSVAAIRAALKQLEVGDVVKRLQRNIARVRSLVGAQSDPGSAIIPLPVGDETVAMDTSAQLAELGVFIPAIRFPTVPRGEAMLRLTITALHTDADIDQLERALRNTGLL</sequence>
<name>A0AAW9SV55_CORAY</name>
<protein>
    <submittedName>
        <fullName evidence="14">6-carboxyhexanoate--CoA ligase</fullName>
    </submittedName>
</protein>
<dbReference type="Proteomes" id="UP001223646">
    <property type="component" value="Unassembled WGS sequence"/>
</dbReference>
<evidence type="ECO:0000256" key="10">
    <source>
        <dbReference type="ARBA" id="ARBA00022842"/>
    </source>
</evidence>
<dbReference type="AlphaFoldDB" id="A0AAW9SV55"/>
<evidence type="ECO:0000256" key="4">
    <source>
        <dbReference type="ARBA" id="ARBA00011738"/>
    </source>
</evidence>
<dbReference type="PANTHER" id="PTHR13693">
    <property type="entry name" value="CLASS II AMINOTRANSFERASE/8-AMINO-7-OXONONANOATE SYNTHASE"/>
    <property type="match status" value="1"/>
</dbReference>
<comment type="catalytic activity">
    <reaction evidence="11">
        <text>6-carboxyhexanoyl-[ACP] + L-alanine + H(+) = (8S)-8-amino-7-oxononanoate + holo-[ACP] + CO2</text>
        <dbReference type="Rhea" id="RHEA:42288"/>
        <dbReference type="Rhea" id="RHEA-COMP:9685"/>
        <dbReference type="Rhea" id="RHEA-COMP:9955"/>
        <dbReference type="ChEBI" id="CHEBI:15378"/>
        <dbReference type="ChEBI" id="CHEBI:16526"/>
        <dbReference type="ChEBI" id="CHEBI:57972"/>
        <dbReference type="ChEBI" id="CHEBI:64479"/>
        <dbReference type="ChEBI" id="CHEBI:78846"/>
        <dbReference type="ChEBI" id="CHEBI:149468"/>
        <dbReference type="EC" id="2.3.1.47"/>
    </reaction>
</comment>
<dbReference type="GO" id="GO:0008710">
    <property type="term" value="F:8-amino-7-oxononanoate synthase activity"/>
    <property type="evidence" value="ECO:0007669"/>
    <property type="project" value="UniProtKB-EC"/>
</dbReference>
<reference evidence="14" key="1">
    <citation type="submission" date="2023-05" db="EMBL/GenBank/DDBJ databases">
        <authorList>
            <person name="Du J."/>
        </authorList>
    </citation>
    <scope>NUCLEOTIDE SEQUENCE</scope>
    <source>
        <strain evidence="14">UMB1064</strain>
    </source>
</reference>
<organism evidence="14 15">
    <name type="scientific">Corynebacterium amycolatum</name>
    <dbReference type="NCBI Taxonomy" id="43765"/>
    <lineage>
        <taxon>Bacteria</taxon>
        <taxon>Bacillati</taxon>
        <taxon>Actinomycetota</taxon>
        <taxon>Actinomycetes</taxon>
        <taxon>Mycobacteriales</taxon>
        <taxon>Corynebacteriaceae</taxon>
        <taxon>Corynebacterium</taxon>
    </lineage>
</organism>
<dbReference type="GO" id="GO:0030170">
    <property type="term" value="F:pyridoxal phosphate binding"/>
    <property type="evidence" value="ECO:0007669"/>
    <property type="project" value="InterPro"/>
</dbReference>
<comment type="cofactor">
    <cofactor evidence="2">
        <name>Mg(2+)</name>
        <dbReference type="ChEBI" id="CHEBI:18420"/>
    </cofactor>
</comment>
<comment type="catalytic activity">
    <reaction evidence="12">
        <text>heptanedioate + ATP + CoA = 6-carboxyhexanoyl-CoA + AMP + diphosphate</text>
        <dbReference type="Rhea" id="RHEA:14781"/>
        <dbReference type="ChEBI" id="CHEBI:30616"/>
        <dbReference type="ChEBI" id="CHEBI:33019"/>
        <dbReference type="ChEBI" id="CHEBI:36165"/>
        <dbReference type="ChEBI" id="CHEBI:57287"/>
        <dbReference type="ChEBI" id="CHEBI:57360"/>
        <dbReference type="ChEBI" id="CHEBI:456215"/>
        <dbReference type="EC" id="6.2.1.14"/>
    </reaction>
</comment>
<dbReference type="Gene3D" id="3.90.1150.10">
    <property type="entry name" value="Aspartate Aminotransferase, domain 1"/>
    <property type="match status" value="1"/>
</dbReference>
<evidence type="ECO:0000256" key="3">
    <source>
        <dbReference type="ARBA" id="ARBA00005075"/>
    </source>
</evidence>
<evidence type="ECO:0000256" key="2">
    <source>
        <dbReference type="ARBA" id="ARBA00001946"/>
    </source>
</evidence>
<dbReference type="GO" id="GO:0042410">
    <property type="term" value="F:6-carboxyhexanoate-CoA ligase activity"/>
    <property type="evidence" value="ECO:0007669"/>
    <property type="project" value="UniProtKB-EC"/>
</dbReference>
<dbReference type="EMBL" id="JASOOY020000020">
    <property type="protein sequence ID" value="MEO3717194.1"/>
    <property type="molecule type" value="Genomic_DNA"/>
</dbReference>
<evidence type="ECO:0000256" key="11">
    <source>
        <dbReference type="ARBA" id="ARBA00047715"/>
    </source>
</evidence>
<comment type="subunit">
    <text evidence="4">Homodimer.</text>
</comment>
<dbReference type="Gene3D" id="3.40.640.10">
    <property type="entry name" value="Type I PLP-dependent aspartate aminotransferase-like (Major domain)"/>
    <property type="match status" value="1"/>
</dbReference>
<dbReference type="SUPFAM" id="SSF53383">
    <property type="entry name" value="PLP-dependent transferases"/>
    <property type="match status" value="1"/>
</dbReference>
<evidence type="ECO:0000256" key="12">
    <source>
        <dbReference type="ARBA" id="ARBA00049553"/>
    </source>
</evidence>
<keyword evidence="7" id="KW-0547">Nucleotide-binding</keyword>
<keyword evidence="8" id="KW-0093">Biotin biosynthesis</keyword>
<evidence type="ECO:0000313" key="14">
    <source>
        <dbReference type="EMBL" id="MEO3717194.1"/>
    </source>
</evidence>
<dbReference type="Pfam" id="PF03744">
    <property type="entry name" value="BioW"/>
    <property type="match status" value="1"/>
</dbReference>
<proteinExistence type="predicted"/>
<dbReference type="InterPro" id="IPR005499">
    <property type="entry name" value="BioW"/>
</dbReference>
<dbReference type="InterPro" id="IPR015421">
    <property type="entry name" value="PyrdxlP-dep_Trfase_major"/>
</dbReference>
<evidence type="ECO:0000313" key="15">
    <source>
        <dbReference type="Proteomes" id="UP001223646"/>
    </source>
</evidence>
<dbReference type="InterPro" id="IPR015424">
    <property type="entry name" value="PyrdxlP-dep_Trfase"/>
</dbReference>
<dbReference type="InterPro" id="IPR050087">
    <property type="entry name" value="AON_synthase_class-II"/>
</dbReference>
<reference evidence="14" key="2">
    <citation type="submission" date="2024-05" db="EMBL/GenBank/DDBJ databases">
        <authorList>
            <person name="Wolfe A."/>
        </authorList>
    </citation>
    <scope>NUCLEOTIDE SEQUENCE</scope>
    <source>
        <strain evidence="14">UMB1064</strain>
    </source>
</reference>
<keyword evidence="10" id="KW-0460">Magnesium</keyword>
<feature type="domain" description="Aminotransferase class I/classII large" evidence="13">
    <location>
        <begin position="288"/>
        <end position="619"/>
    </location>
</feature>
<evidence type="ECO:0000256" key="7">
    <source>
        <dbReference type="ARBA" id="ARBA00022741"/>
    </source>
</evidence>
<evidence type="ECO:0000256" key="9">
    <source>
        <dbReference type="ARBA" id="ARBA00022840"/>
    </source>
</evidence>
<evidence type="ECO:0000256" key="6">
    <source>
        <dbReference type="ARBA" id="ARBA00022679"/>
    </source>
</evidence>
<keyword evidence="6" id="KW-0808">Transferase</keyword>
<dbReference type="GO" id="GO:0005524">
    <property type="term" value="F:ATP binding"/>
    <property type="evidence" value="ECO:0007669"/>
    <property type="project" value="UniProtKB-KW"/>
</dbReference>
<keyword evidence="9" id="KW-0067">ATP-binding</keyword>
<evidence type="ECO:0000256" key="1">
    <source>
        <dbReference type="ARBA" id="ARBA00001933"/>
    </source>
</evidence>
<evidence type="ECO:0000256" key="8">
    <source>
        <dbReference type="ARBA" id="ARBA00022756"/>
    </source>
</evidence>
<evidence type="ECO:0000256" key="5">
    <source>
        <dbReference type="ARBA" id="ARBA00022598"/>
    </source>
</evidence>
<dbReference type="GO" id="GO:0009102">
    <property type="term" value="P:biotin biosynthetic process"/>
    <property type="evidence" value="ECO:0007669"/>
    <property type="project" value="UniProtKB-KW"/>
</dbReference>
<comment type="caution">
    <text evidence="14">The sequence shown here is derived from an EMBL/GenBank/DDBJ whole genome shotgun (WGS) entry which is preliminary data.</text>
</comment>
<accession>A0AAW9SV55</accession>
<dbReference type="InterPro" id="IPR004839">
    <property type="entry name" value="Aminotransferase_I/II_large"/>
</dbReference>
<gene>
    <name evidence="14" type="ORF">QP460_006300</name>
</gene>